<dbReference type="Proteomes" id="UP000825935">
    <property type="component" value="Chromosome 34"/>
</dbReference>
<evidence type="ECO:0000313" key="2">
    <source>
        <dbReference type="Proteomes" id="UP000825935"/>
    </source>
</evidence>
<dbReference type="CDD" id="cd22645">
    <property type="entry name" value="BIC1_CID"/>
    <property type="match status" value="1"/>
</dbReference>
<comment type="caution">
    <text evidence="1">The sequence shown here is derived from an EMBL/GenBank/DDBJ whole genome shotgun (WGS) entry which is preliminary data.</text>
</comment>
<protein>
    <submittedName>
        <fullName evidence="1">Uncharacterized protein</fullName>
    </submittedName>
</protein>
<dbReference type="AlphaFoldDB" id="A0A8T2QHR0"/>
<dbReference type="PANTHER" id="PTHR34207">
    <property type="entry name" value="PROTEIN BIC1"/>
    <property type="match status" value="1"/>
</dbReference>
<dbReference type="GO" id="GO:0009785">
    <property type="term" value="P:blue light signaling pathway"/>
    <property type="evidence" value="ECO:0007669"/>
    <property type="project" value="InterPro"/>
</dbReference>
<dbReference type="OrthoDB" id="672067at2759"/>
<evidence type="ECO:0000313" key="1">
    <source>
        <dbReference type="EMBL" id="KAH7283657.1"/>
    </source>
</evidence>
<organism evidence="1 2">
    <name type="scientific">Ceratopteris richardii</name>
    <name type="common">Triangle waterfern</name>
    <dbReference type="NCBI Taxonomy" id="49495"/>
    <lineage>
        <taxon>Eukaryota</taxon>
        <taxon>Viridiplantae</taxon>
        <taxon>Streptophyta</taxon>
        <taxon>Embryophyta</taxon>
        <taxon>Tracheophyta</taxon>
        <taxon>Polypodiopsida</taxon>
        <taxon>Polypodiidae</taxon>
        <taxon>Polypodiales</taxon>
        <taxon>Pteridineae</taxon>
        <taxon>Pteridaceae</taxon>
        <taxon>Parkerioideae</taxon>
        <taxon>Ceratopteris</taxon>
    </lineage>
</organism>
<proteinExistence type="predicted"/>
<reference evidence="1" key="1">
    <citation type="submission" date="2021-08" db="EMBL/GenBank/DDBJ databases">
        <title>WGS assembly of Ceratopteris richardii.</title>
        <authorList>
            <person name="Marchant D.B."/>
            <person name="Chen G."/>
            <person name="Jenkins J."/>
            <person name="Shu S."/>
            <person name="Leebens-Mack J."/>
            <person name="Grimwood J."/>
            <person name="Schmutz J."/>
            <person name="Soltis P."/>
            <person name="Soltis D."/>
            <person name="Chen Z.-H."/>
        </authorList>
    </citation>
    <scope>NUCLEOTIDE SEQUENCE</scope>
    <source>
        <strain evidence="1">Whitten #5841</strain>
        <tissue evidence="1">Leaf</tissue>
    </source>
</reference>
<accession>A0A8T2QHR0</accession>
<dbReference type="PANTHER" id="PTHR34207:SF2">
    <property type="entry name" value="PROTEIN BIC1"/>
    <property type="match status" value="1"/>
</dbReference>
<keyword evidence="2" id="KW-1185">Reference proteome</keyword>
<name>A0A8T2QHR0_CERRI</name>
<sequence>MASSVFKTVALCSRCNDYERRDDDRQSLRTTPEDCWKQTEGAGCRSCNCGWWEGGGTGGGKGTNGENCLVMRIMENGFNRTNGAREGVGGCSRERLQRHRLQVAGKLRIPESWSGEARLREWADPADVDETPRPADILAARAALVSERRLRRRLSSGSSTIPLTATSSVISSASASIACGVSLSS</sequence>
<dbReference type="EMBL" id="CM035439">
    <property type="protein sequence ID" value="KAH7283657.1"/>
    <property type="molecule type" value="Genomic_DNA"/>
</dbReference>
<gene>
    <name evidence="1" type="ORF">KP509_34G018200</name>
</gene>
<dbReference type="InterPro" id="IPR040374">
    <property type="entry name" value="BIC"/>
</dbReference>